<dbReference type="PANTHER" id="PTHR31649">
    <property type="entry name" value="AGAP009604-PA"/>
    <property type="match status" value="1"/>
</dbReference>
<keyword evidence="2" id="KW-1185">Reference proteome</keyword>
<protein>
    <submittedName>
        <fullName evidence="1">DUF3421 domain containing protein</fullName>
    </submittedName>
</protein>
<organism evidence="1 2">
    <name type="scientific">Asbolus verrucosus</name>
    <name type="common">Desert ironclad beetle</name>
    <dbReference type="NCBI Taxonomy" id="1661398"/>
    <lineage>
        <taxon>Eukaryota</taxon>
        <taxon>Metazoa</taxon>
        <taxon>Ecdysozoa</taxon>
        <taxon>Arthropoda</taxon>
        <taxon>Hexapoda</taxon>
        <taxon>Insecta</taxon>
        <taxon>Pterygota</taxon>
        <taxon>Neoptera</taxon>
        <taxon>Endopterygota</taxon>
        <taxon>Coleoptera</taxon>
        <taxon>Polyphaga</taxon>
        <taxon>Cucujiformia</taxon>
        <taxon>Tenebrionidae</taxon>
        <taxon>Pimeliinae</taxon>
        <taxon>Asbolus</taxon>
    </lineage>
</organism>
<gene>
    <name evidence="1" type="ORF">BDFB_004975</name>
</gene>
<proteinExistence type="predicted"/>
<dbReference type="OrthoDB" id="2142040at2759"/>
<accession>A0A482V7K0</accession>
<dbReference type="AlphaFoldDB" id="A0A482V7K0"/>
<evidence type="ECO:0000313" key="2">
    <source>
        <dbReference type="Proteomes" id="UP000292052"/>
    </source>
</evidence>
<dbReference type="Pfam" id="PF11901">
    <property type="entry name" value="DM9"/>
    <property type="match status" value="1"/>
</dbReference>
<dbReference type="EMBL" id="QDEB01130609">
    <property type="protein sequence ID" value="RZB39167.1"/>
    <property type="molecule type" value="Genomic_DNA"/>
</dbReference>
<comment type="caution">
    <text evidence="1">The sequence shown here is derived from an EMBL/GenBank/DDBJ whole genome shotgun (WGS) entry which is preliminary data.</text>
</comment>
<dbReference type="Proteomes" id="UP000292052">
    <property type="component" value="Unassembled WGS sequence"/>
</dbReference>
<dbReference type="PANTHER" id="PTHR31649:SF10">
    <property type="entry name" value="IP19903P-RELATED"/>
    <property type="match status" value="1"/>
</dbReference>
<dbReference type="InterPro" id="IPR006616">
    <property type="entry name" value="DM9_repeat"/>
</dbReference>
<reference evidence="1 2" key="1">
    <citation type="submission" date="2017-03" db="EMBL/GenBank/DDBJ databases">
        <title>Genome of the blue death feigning beetle - Asbolus verrucosus.</title>
        <authorList>
            <person name="Rider S.D."/>
        </authorList>
    </citation>
    <scope>NUCLEOTIDE SEQUENCE [LARGE SCALE GENOMIC DNA]</scope>
    <source>
        <strain evidence="1">Butters</strain>
        <tissue evidence="1">Head and leg muscle</tissue>
    </source>
</reference>
<evidence type="ECO:0000313" key="1">
    <source>
        <dbReference type="EMBL" id="RZB39167.1"/>
    </source>
</evidence>
<name>A0A482V7K0_ASBVE</name>
<sequence>MDTCMIVPATESVMISSFDVALKSNPALHAQMLSAKKDGFKWMQVQSGNVHLLPKNRLVNVEFSNGNCSYYWKNYNGDTPDDAVPGGQEPKGEVFYIGLVHLKLINEIFAGMIVPSAKSARITSLGVTRDVRNDPFTIVNILCSSDKEAFEWVATKNEDLHLLDENILVEGGKVLGQDLYIGRVRLDTGVVLGKVFPYKFIYQGLYVPLSGTFAHYLSYEVLTFDCERNKRNKTEFDVRIDNNTEILTN</sequence>